<dbReference type="GO" id="GO:0000160">
    <property type="term" value="P:phosphorelay signal transduction system"/>
    <property type="evidence" value="ECO:0007669"/>
    <property type="project" value="InterPro"/>
</dbReference>
<evidence type="ECO:0000313" key="6">
    <source>
        <dbReference type="EMBL" id="BAL78490.1"/>
    </source>
</evidence>
<dbReference type="KEGG" id="brs:S23_52960"/>
<name>A0AAI8QEG2_9BRAD</name>
<dbReference type="InterPro" id="IPR050595">
    <property type="entry name" value="Bact_response_regulator"/>
</dbReference>
<evidence type="ECO:0000256" key="3">
    <source>
        <dbReference type="ARBA" id="ARBA00023163"/>
    </source>
</evidence>
<accession>A0AAI8QEG2</accession>
<evidence type="ECO:0000256" key="1">
    <source>
        <dbReference type="ARBA" id="ARBA00022553"/>
    </source>
</evidence>
<dbReference type="PANTHER" id="PTHR44591:SF3">
    <property type="entry name" value="RESPONSE REGULATORY DOMAIN-CONTAINING PROTEIN"/>
    <property type="match status" value="1"/>
</dbReference>
<dbReference type="AlphaFoldDB" id="A0AAI8QEG2"/>
<dbReference type="EMBL" id="AP012279">
    <property type="protein sequence ID" value="BAL78490.1"/>
    <property type="molecule type" value="Genomic_DNA"/>
</dbReference>
<dbReference type="InterPro" id="IPR001789">
    <property type="entry name" value="Sig_transdc_resp-reg_receiver"/>
</dbReference>
<keyword evidence="3" id="KW-0804">Transcription</keyword>
<keyword evidence="2" id="KW-0805">Transcription regulation</keyword>
<dbReference type="Pfam" id="PF00072">
    <property type="entry name" value="Response_reg"/>
    <property type="match status" value="1"/>
</dbReference>
<dbReference type="SUPFAM" id="SSF52172">
    <property type="entry name" value="CheY-like"/>
    <property type="match status" value="1"/>
</dbReference>
<evidence type="ECO:0000256" key="2">
    <source>
        <dbReference type="ARBA" id="ARBA00023015"/>
    </source>
</evidence>
<proteinExistence type="predicted"/>
<protein>
    <submittedName>
        <fullName evidence="6">Response regulator receiver protein</fullName>
    </submittedName>
</protein>
<evidence type="ECO:0000259" key="5">
    <source>
        <dbReference type="PROSITE" id="PS50110"/>
    </source>
</evidence>
<gene>
    <name evidence="6" type="ORF">S23_52960</name>
</gene>
<evidence type="ECO:0000313" key="7">
    <source>
        <dbReference type="Proteomes" id="UP000007886"/>
    </source>
</evidence>
<reference evidence="6 7" key="1">
    <citation type="journal article" date="2012" name="Microbes Environ.">
        <title>Complete genome sequence of Bradyrhizobium sp. S23321: insights into symbiosis evolution in soil oligotrophs.</title>
        <authorList>
            <person name="Okubo T."/>
            <person name="Tsukui T."/>
            <person name="Maita H."/>
            <person name="Okamoto S."/>
            <person name="Oshima K."/>
            <person name="Fujisawa T."/>
            <person name="Saito A."/>
            <person name="Futamata H."/>
            <person name="Hattori R."/>
            <person name="Shimomura Y."/>
            <person name="Haruta S."/>
            <person name="Morimoto S."/>
            <person name="Wang Y."/>
            <person name="Sakai Y."/>
            <person name="Hattori M."/>
            <person name="Aizawa S."/>
            <person name="Nagashima K.V.P."/>
            <person name="Masuda S."/>
            <person name="Hattori T."/>
            <person name="Yamashita A."/>
            <person name="Bao Z."/>
            <person name="Hayatsu M."/>
            <person name="Kajiya-Kanegae H."/>
            <person name="Yoshinaga I."/>
            <person name="Sakamoto K."/>
            <person name="Toyota K."/>
            <person name="Nakao M."/>
            <person name="Kohara M."/>
            <person name="Anda M."/>
            <person name="Niwa R."/>
            <person name="Jung-Hwan P."/>
            <person name="Sameshima-Saito R."/>
            <person name="Tokuda S."/>
            <person name="Yamamoto S."/>
            <person name="Yamamoto S."/>
            <person name="Yokoyama T."/>
            <person name="Akutsu T."/>
            <person name="Nakamura Y."/>
            <person name="Nakahira-Yanaka Y."/>
            <person name="Takada Hoshino Y."/>
            <person name="Hirakawa H."/>
            <person name="Mitsui H."/>
            <person name="Terasawa K."/>
            <person name="Itakura M."/>
            <person name="Sato S."/>
            <person name="Ikeda-Ohtsubo W."/>
            <person name="Sakakura N."/>
            <person name="Kaminuma E."/>
            <person name="Minamisawa K."/>
        </authorList>
    </citation>
    <scope>NUCLEOTIDE SEQUENCE [LARGE SCALE GENOMIC DNA]</scope>
    <source>
        <strain evidence="6 7">S23321</strain>
    </source>
</reference>
<dbReference type="Proteomes" id="UP000007886">
    <property type="component" value="Chromosome"/>
</dbReference>
<keyword evidence="7" id="KW-1185">Reference proteome</keyword>
<dbReference type="PANTHER" id="PTHR44591">
    <property type="entry name" value="STRESS RESPONSE REGULATOR PROTEIN 1"/>
    <property type="match status" value="1"/>
</dbReference>
<sequence>MEDEPLILLDVELGLQQADHTVISVCNADRAISILRAQAVDLVLTDIDMPGSMDGLELAAAVRDGWPPVKIVLMSGKRRPADDELPPHARFIPKPFSQSQLLQTVGVW</sequence>
<dbReference type="PROSITE" id="PS50110">
    <property type="entry name" value="RESPONSE_REGULATORY"/>
    <property type="match status" value="1"/>
</dbReference>
<dbReference type="SMART" id="SM00448">
    <property type="entry name" value="REC"/>
    <property type="match status" value="1"/>
</dbReference>
<dbReference type="Gene3D" id="3.40.50.2300">
    <property type="match status" value="1"/>
</dbReference>
<dbReference type="InterPro" id="IPR011006">
    <property type="entry name" value="CheY-like_superfamily"/>
</dbReference>
<keyword evidence="1 4" id="KW-0597">Phosphoprotein</keyword>
<feature type="modified residue" description="4-aspartylphosphate" evidence="4">
    <location>
        <position position="46"/>
    </location>
</feature>
<feature type="domain" description="Response regulatory" evidence="5">
    <location>
        <begin position="1"/>
        <end position="108"/>
    </location>
</feature>
<evidence type="ECO:0000256" key="4">
    <source>
        <dbReference type="PROSITE-ProRule" id="PRU00169"/>
    </source>
</evidence>
<organism evidence="6 7">
    <name type="scientific">Bradyrhizobium cosmicum</name>
    <dbReference type="NCBI Taxonomy" id="1404864"/>
    <lineage>
        <taxon>Bacteria</taxon>
        <taxon>Pseudomonadati</taxon>
        <taxon>Pseudomonadota</taxon>
        <taxon>Alphaproteobacteria</taxon>
        <taxon>Hyphomicrobiales</taxon>
        <taxon>Nitrobacteraceae</taxon>
        <taxon>Bradyrhizobium</taxon>
    </lineage>
</organism>